<accession>A0A6C1AZ71</accession>
<evidence type="ECO:0000313" key="3">
    <source>
        <dbReference type="Proteomes" id="UP000501991"/>
    </source>
</evidence>
<gene>
    <name evidence="2" type="ORF">G3580_02770</name>
</gene>
<dbReference type="KEGG" id="azq:G3580_02770"/>
<proteinExistence type="predicted"/>
<protein>
    <submittedName>
        <fullName evidence="2">Uncharacterized protein</fullName>
    </submittedName>
</protein>
<evidence type="ECO:0000256" key="1">
    <source>
        <dbReference type="SAM" id="SignalP"/>
    </source>
</evidence>
<feature type="chain" id="PRO_5025438176" evidence="1">
    <location>
        <begin position="26"/>
        <end position="125"/>
    </location>
</feature>
<keyword evidence="3" id="KW-1185">Reference proteome</keyword>
<dbReference type="Proteomes" id="UP000501991">
    <property type="component" value="Chromosome"/>
</dbReference>
<dbReference type="AlphaFoldDB" id="A0A6C1AZ71"/>
<dbReference type="EMBL" id="CP048836">
    <property type="protein sequence ID" value="QID16646.1"/>
    <property type="molecule type" value="Genomic_DNA"/>
</dbReference>
<sequence>MKPHPFILRCAVGVMAGALAAMAGAAGTGHDYPTVSRVEYVVDCMRDAPKASREYLYKCSCVIDQIAQRLSYDEFVNESTVANALTIGGERGEVMRDLRGGRQVARQFHGVENEARKACFMPPRG</sequence>
<feature type="signal peptide" evidence="1">
    <location>
        <begin position="1"/>
        <end position="25"/>
    </location>
</feature>
<name>A0A6C1AZ71_9RHOO</name>
<reference evidence="2 3" key="1">
    <citation type="submission" date="2020-02" db="EMBL/GenBank/DDBJ databases">
        <title>Nitrogenibacter mangrovi gen. nov., sp. nov. isolated from mangrove sediment, a denitrifying betaproteobacterium.</title>
        <authorList>
            <person name="Liao H."/>
            <person name="Tian Y."/>
        </authorList>
    </citation>
    <scope>NUCLEOTIDE SEQUENCE [LARGE SCALE GENOMIC DNA]</scope>
    <source>
        <strain evidence="2 3">M9-3-2</strain>
    </source>
</reference>
<keyword evidence="1" id="KW-0732">Signal</keyword>
<dbReference type="RefSeq" id="WP_173763814.1">
    <property type="nucleotide sequence ID" value="NZ_CP048836.1"/>
</dbReference>
<evidence type="ECO:0000313" key="2">
    <source>
        <dbReference type="EMBL" id="QID16646.1"/>
    </source>
</evidence>
<organism evidence="2 3">
    <name type="scientific">Nitrogeniibacter mangrovi</name>
    <dbReference type="NCBI Taxonomy" id="2016596"/>
    <lineage>
        <taxon>Bacteria</taxon>
        <taxon>Pseudomonadati</taxon>
        <taxon>Pseudomonadota</taxon>
        <taxon>Betaproteobacteria</taxon>
        <taxon>Rhodocyclales</taxon>
        <taxon>Zoogloeaceae</taxon>
        <taxon>Nitrogeniibacter</taxon>
    </lineage>
</organism>